<evidence type="ECO:0000313" key="3">
    <source>
        <dbReference type="Proteomes" id="UP000029273"/>
    </source>
</evidence>
<proteinExistence type="predicted"/>
<dbReference type="EMBL" id="JQSG02000006">
    <property type="protein sequence ID" value="OBS08850.1"/>
    <property type="molecule type" value="Genomic_DNA"/>
</dbReference>
<dbReference type="RefSeq" id="WP_038091379.1">
    <property type="nucleotide sequence ID" value="NZ_JQSG02000006.1"/>
</dbReference>
<sequence length="284" mass="31167">MEQIGIIREIWRYPVKGMAGEALKEGRLVAGAGIEGDRLWALRDTARGEIQGCKFRPELLGCDARLRADGSGHVDVRFPEGDVMGSDDGDIHASLSALTGRSSTLEALRPLGDGSFYRRHKADDHTWFEELKATFARLPGEPLPDFSGAPPEFSEYVCQPGTFFLVTPFHLVTTATLARLRASSPAADWNVRRFRPNVVIETAPEAEGYVEQDWIGRKLHLGSARVACTETTPRCGAVARKQRGLSEDASILRSIVREAEQNLGIYGRGLETGCLRVGDAVYLI</sequence>
<dbReference type="InterPro" id="IPR005303">
    <property type="entry name" value="MOCOS_middle"/>
</dbReference>
<name>A0A1A6C2S7_9GAMM</name>
<dbReference type="InterPro" id="IPR011037">
    <property type="entry name" value="Pyrv_Knase-like_insert_dom_sf"/>
</dbReference>
<dbReference type="STRING" id="160660.BJI67_10425"/>
<dbReference type="Pfam" id="PF03476">
    <property type="entry name" value="MOSC_N"/>
    <property type="match status" value="1"/>
</dbReference>
<dbReference type="GO" id="GO:0030151">
    <property type="term" value="F:molybdenum ion binding"/>
    <property type="evidence" value="ECO:0007669"/>
    <property type="project" value="InterPro"/>
</dbReference>
<dbReference type="OrthoDB" id="581532at2"/>
<comment type="caution">
    <text evidence="2">The sequence shown here is derived from an EMBL/GenBank/DDBJ whole genome shotgun (WGS) entry which is preliminary data.</text>
</comment>
<evidence type="ECO:0000259" key="1">
    <source>
        <dbReference type="PROSITE" id="PS51340"/>
    </source>
</evidence>
<dbReference type="Pfam" id="PF03473">
    <property type="entry name" value="MOSC"/>
    <property type="match status" value="1"/>
</dbReference>
<dbReference type="GO" id="GO:0003824">
    <property type="term" value="F:catalytic activity"/>
    <property type="evidence" value="ECO:0007669"/>
    <property type="project" value="InterPro"/>
</dbReference>
<keyword evidence="3" id="KW-1185">Reference proteome</keyword>
<dbReference type="GO" id="GO:0030170">
    <property type="term" value="F:pyridoxal phosphate binding"/>
    <property type="evidence" value="ECO:0007669"/>
    <property type="project" value="InterPro"/>
</dbReference>
<dbReference type="Proteomes" id="UP000029273">
    <property type="component" value="Unassembled WGS sequence"/>
</dbReference>
<dbReference type="InterPro" id="IPR005302">
    <property type="entry name" value="MoCF_Sase_C"/>
</dbReference>
<organism evidence="2 3">
    <name type="scientific">Acidihalobacter prosperus</name>
    <dbReference type="NCBI Taxonomy" id="160660"/>
    <lineage>
        <taxon>Bacteria</taxon>
        <taxon>Pseudomonadati</taxon>
        <taxon>Pseudomonadota</taxon>
        <taxon>Gammaproteobacteria</taxon>
        <taxon>Chromatiales</taxon>
        <taxon>Ectothiorhodospiraceae</taxon>
        <taxon>Acidihalobacter</taxon>
    </lineage>
</organism>
<evidence type="ECO:0000313" key="2">
    <source>
        <dbReference type="EMBL" id="OBS08850.1"/>
    </source>
</evidence>
<gene>
    <name evidence="2" type="ORF">Thpro_023100</name>
</gene>
<dbReference type="PROSITE" id="PS51340">
    <property type="entry name" value="MOSC"/>
    <property type="match status" value="1"/>
</dbReference>
<dbReference type="AlphaFoldDB" id="A0A1A6C2S7"/>
<dbReference type="SUPFAM" id="SSF50800">
    <property type="entry name" value="PK beta-barrel domain-like"/>
    <property type="match status" value="1"/>
</dbReference>
<accession>A0A1A6C2S7</accession>
<feature type="domain" description="MOSC" evidence="1">
    <location>
        <begin position="120"/>
        <end position="284"/>
    </location>
</feature>
<reference evidence="2 3" key="1">
    <citation type="journal article" date="2014" name="Genome Announc.">
        <title>Draft Genome Sequence of the Iron-Oxidizing, Acidophilic, and Halotolerant 'Thiobacillus prosperus' Type Strain DSM 5130.</title>
        <authorList>
            <person name="Ossandon F.J."/>
            <person name="Cardenas J.P."/>
            <person name="Corbett M."/>
            <person name="Quatrini R."/>
            <person name="Holmes D.S."/>
            <person name="Watkin E."/>
        </authorList>
    </citation>
    <scope>NUCLEOTIDE SEQUENCE [LARGE SCALE GENOMIC DNA]</scope>
    <source>
        <strain evidence="2 3">DSM 5130</strain>
    </source>
</reference>
<protein>
    <recommendedName>
        <fullName evidence="1">MOSC domain-containing protein</fullName>
    </recommendedName>
</protein>